<accession>A0A139AD32</accession>
<keyword evidence="3" id="KW-1185">Reference proteome</keyword>
<dbReference type="AlphaFoldDB" id="A0A139AD32"/>
<dbReference type="EMBL" id="KQ965767">
    <property type="protein sequence ID" value="KXS14722.1"/>
    <property type="molecule type" value="Genomic_DNA"/>
</dbReference>
<dbReference type="Proteomes" id="UP000070544">
    <property type="component" value="Unassembled WGS sequence"/>
</dbReference>
<name>A0A139AD32_GONPJ</name>
<organism evidence="2 3">
    <name type="scientific">Gonapodya prolifera (strain JEL478)</name>
    <name type="common">Monoblepharis prolifera</name>
    <dbReference type="NCBI Taxonomy" id="1344416"/>
    <lineage>
        <taxon>Eukaryota</taxon>
        <taxon>Fungi</taxon>
        <taxon>Fungi incertae sedis</taxon>
        <taxon>Chytridiomycota</taxon>
        <taxon>Chytridiomycota incertae sedis</taxon>
        <taxon>Monoblepharidomycetes</taxon>
        <taxon>Monoblepharidales</taxon>
        <taxon>Gonapodyaceae</taxon>
        <taxon>Gonapodya</taxon>
    </lineage>
</organism>
<evidence type="ECO:0000256" key="1">
    <source>
        <dbReference type="SAM" id="MobiDB-lite"/>
    </source>
</evidence>
<feature type="compositionally biased region" description="Acidic residues" evidence="1">
    <location>
        <begin position="249"/>
        <end position="269"/>
    </location>
</feature>
<feature type="region of interest" description="Disordered" evidence="1">
    <location>
        <begin position="88"/>
        <end position="135"/>
    </location>
</feature>
<reference evidence="2 3" key="1">
    <citation type="journal article" date="2015" name="Genome Biol. Evol.">
        <title>Phylogenomic analyses indicate that early fungi evolved digesting cell walls of algal ancestors of land plants.</title>
        <authorList>
            <person name="Chang Y."/>
            <person name="Wang S."/>
            <person name="Sekimoto S."/>
            <person name="Aerts A.L."/>
            <person name="Choi C."/>
            <person name="Clum A."/>
            <person name="LaButti K.M."/>
            <person name="Lindquist E.A."/>
            <person name="Yee Ngan C."/>
            <person name="Ohm R.A."/>
            <person name="Salamov A.A."/>
            <person name="Grigoriev I.V."/>
            <person name="Spatafora J.W."/>
            <person name="Berbee M.L."/>
        </authorList>
    </citation>
    <scope>NUCLEOTIDE SEQUENCE [LARGE SCALE GENOMIC DNA]</scope>
    <source>
        <strain evidence="2 3">JEL478</strain>
    </source>
</reference>
<gene>
    <name evidence="2" type="ORF">M427DRAFT_44906</name>
</gene>
<feature type="region of interest" description="Disordered" evidence="1">
    <location>
        <begin position="248"/>
        <end position="269"/>
    </location>
</feature>
<evidence type="ECO:0000313" key="3">
    <source>
        <dbReference type="Proteomes" id="UP000070544"/>
    </source>
</evidence>
<protein>
    <submittedName>
        <fullName evidence="2">Uncharacterized protein</fullName>
    </submittedName>
</protein>
<sequence length="390" mass="43278">MSGFLPDVGYDVHGTIRPRAAPAFHPVDILCSFRLSSATKSGKKSPFSFMRLKLAKGSVRILRDGGLIALAKKGDSTFPHYVFRLAGGSGPSTPSGKRPLDDGGLVSPSGSGADAKRQKVDDTGGASTSTSKDAEDEEMDLMCIGKLQSLQSQFHFAIERLLLRTTSPSKPRCRSTSNPIILGEILTGTLPYLSYYGDKCWSRSHPPNVLRSDLWRSMRIRRGPKDEEDDMIKRGLIGSGELRLVKAAEDDESDGSYESAEEEEEEDDDGRTISVFWFICTPITQAHSTCQKRWRRFPVRDSAEAKKSQCSVYFQRFCCYTLPGGCTNPTCETDYKMIGDHDFAPYRKTCATDLRREGTDGTVGSVERNRKRPTERLNHICENTSTAKRT</sequence>
<evidence type="ECO:0000313" key="2">
    <source>
        <dbReference type="EMBL" id="KXS14722.1"/>
    </source>
</evidence>
<proteinExistence type="predicted"/>